<dbReference type="Pfam" id="PF03992">
    <property type="entry name" value="ABM"/>
    <property type="match status" value="1"/>
</dbReference>
<evidence type="ECO:0000313" key="3">
    <source>
        <dbReference type="Proteomes" id="UP000198706"/>
    </source>
</evidence>
<gene>
    <name evidence="2" type="ORF">SAMN05216186_10825</name>
</gene>
<keyword evidence="3" id="KW-1185">Reference proteome</keyword>
<dbReference type="PANTHER" id="PTHR37811:SF2">
    <property type="entry name" value="ABM DOMAIN-CONTAINING PROTEIN"/>
    <property type="match status" value="1"/>
</dbReference>
<dbReference type="SUPFAM" id="SSF54909">
    <property type="entry name" value="Dimeric alpha+beta barrel"/>
    <property type="match status" value="1"/>
</dbReference>
<accession>A0A1G9CQK6</accession>
<proteinExistence type="predicted"/>
<keyword evidence="2" id="KW-0560">Oxidoreductase</keyword>
<dbReference type="STRING" id="137658.SAMN05216186_10825"/>
<evidence type="ECO:0000313" key="2">
    <source>
        <dbReference type="EMBL" id="SDK53745.1"/>
    </source>
</evidence>
<evidence type="ECO:0000259" key="1">
    <source>
        <dbReference type="Pfam" id="PF03992"/>
    </source>
</evidence>
<dbReference type="PANTHER" id="PTHR37811">
    <property type="entry name" value="BLL5343 PROTEIN"/>
    <property type="match status" value="1"/>
</dbReference>
<sequence length="104" mass="11832">MLALTPEPPYYAVIFTSTRTDGDNGYAEMAERMVELAAEQPGFLGVESAREAIGITVSYWRDLESIAAWKRNAEHREAQRLGRSQWYAGFRLRIAKVEREYGMG</sequence>
<dbReference type="InterPro" id="IPR007138">
    <property type="entry name" value="ABM_dom"/>
</dbReference>
<dbReference type="RefSeq" id="WP_084336293.1">
    <property type="nucleotide sequence ID" value="NZ_FNFD01000008.1"/>
</dbReference>
<dbReference type="Gene3D" id="3.30.70.100">
    <property type="match status" value="1"/>
</dbReference>
<dbReference type="AlphaFoldDB" id="A0A1G9CQK6"/>
<dbReference type="Proteomes" id="UP000198706">
    <property type="component" value="Unassembled WGS sequence"/>
</dbReference>
<name>A0A1G9CQK6_9PSED</name>
<dbReference type="InterPro" id="IPR011008">
    <property type="entry name" value="Dimeric_a/b-barrel"/>
</dbReference>
<dbReference type="InterPro" id="IPR052936">
    <property type="entry name" value="Jasmonate_Hydroxylase-like"/>
</dbReference>
<keyword evidence="2" id="KW-0503">Monooxygenase</keyword>
<reference evidence="2 3" key="1">
    <citation type="submission" date="2016-10" db="EMBL/GenBank/DDBJ databases">
        <authorList>
            <person name="de Groot N.N."/>
        </authorList>
    </citation>
    <scope>NUCLEOTIDE SEQUENCE [LARGE SCALE GENOMIC DNA]</scope>
    <source>
        <strain evidence="2 3">JCM 21544</strain>
    </source>
</reference>
<feature type="domain" description="ABM" evidence="1">
    <location>
        <begin position="9"/>
        <end position="80"/>
    </location>
</feature>
<dbReference type="GO" id="GO:0004497">
    <property type="term" value="F:monooxygenase activity"/>
    <property type="evidence" value="ECO:0007669"/>
    <property type="project" value="UniProtKB-KW"/>
</dbReference>
<organism evidence="2 3">
    <name type="scientific">Pseudomonas indica</name>
    <dbReference type="NCBI Taxonomy" id="137658"/>
    <lineage>
        <taxon>Bacteria</taxon>
        <taxon>Pseudomonadati</taxon>
        <taxon>Pseudomonadota</taxon>
        <taxon>Gammaproteobacteria</taxon>
        <taxon>Pseudomonadales</taxon>
        <taxon>Pseudomonadaceae</taxon>
        <taxon>Pseudomonas</taxon>
    </lineage>
</organism>
<dbReference type="EMBL" id="FNFD01000008">
    <property type="protein sequence ID" value="SDK53745.1"/>
    <property type="molecule type" value="Genomic_DNA"/>
</dbReference>
<protein>
    <submittedName>
        <fullName evidence="2">Heme-degrading monooxygenase HmoA</fullName>
    </submittedName>
</protein>